<keyword evidence="2" id="KW-1185">Reference proteome</keyword>
<dbReference type="AlphaFoldDB" id="A0A557ST04"/>
<accession>A0A557ST04</accession>
<dbReference type="SUPFAM" id="SSF51161">
    <property type="entry name" value="Trimeric LpxA-like enzymes"/>
    <property type="match status" value="1"/>
</dbReference>
<dbReference type="InterPro" id="IPR011004">
    <property type="entry name" value="Trimer_LpxA-like_sf"/>
</dbReference>
<comment type="caution">
    <text evidence="1">The sequence shown here is derived from an EMBL/GenBank/DDBJ whole genome shotgun (WGS) entry which is preliminary data.</text>
</comment>
<dbReference type="Pfam" id="PF00132">
    <property type="entry name" value="Hexapep"/>
    <property type="match status" value="1"/>
</dbReference>
<name>A0A557ST04_9ARCH</name>
<evidence type="ECO:0000313" key="1">
    <source>
        <dbReference type="EMBL" id="TVP39720.1"/>
    </source>
</evidence>
<evidence type="ECO:0000313" key="2">
    <source>
        <dbReference type="Proteomes" id="UP000315289"/>
    </source>
</evidence>
<dbReference type="Gene3D" id="2.160.10.10">
    <property type="entry name" value="Hexapeptide repeat proteins"/>
    <property type="match status" value="1"/>
</dbReference>
<protein>
    <submittedName>
        <fullName evidence="1">Uncharacterized protein</fullName>
    </submittedName>
</protein>
<sequence>MSLSLKLIFFNNTNFKTSLSSTEDDICSSISAKLMGQHLALRNIAVLNTVYNIKSIEIPSELYLLNNLIHEYFPAITITITKTREVFQKSSNHYSPSQNGSLQTDLLASLNESTSSIRIPFNSILHINSETELVIDETNHPWDFLKSIQKILNVGVTSTKISSRAKISKTSIIEGPCIIEEGVVLDDFCKLKGPVYIGKNSFIGMGSLVRIAF</sequence>
<dbReference type="Proteomes" id="UP000315289">
    <property type="component" value="Unassembled WGS sequence"/>
</dbReference>
<organism evidence="1 2">
    <name type="scientific">Candidatus Nitrosocosmicus arcticus</name>
    <dbReference type="NCBI Taxonomy" id="2035267"/>
    <lineage>
        <taxon>Archaea</taxon>
        <taxon>Nitrososphaerota</taxon>
        <taxon>Nitrososphaeria</taxon>
        <taxon>Nitrososphaerales</taxon>
        <taxon>Nitrososphaeraceae</taxon>
        <taxon>Candidatus Nitrosocosmicus</taxon>
    </lineage>
</organism>
<reference evidence="1 2" key="1">
    <citation type="journal article" date="2019" name="Front. Microbiol.">
        <title>Ammonia Oxidation by the Arctic Terrestrial Thaumarchaeote Candidatus Nitrosocosmicus arcticus Is Stimulated by Increasing Temperatures.</title>
        <authorList>
            <person name="Alves R.J.E."/>
            <person name="Kerou M."/>
            <person name="Zappe A."/>
            <person name="Bittner R."/>
            <person name="Abby S.S."/>
            <person name="Schmidt H.A."/>
            <person name="Pfeifer K."/>
            <person name="Schleper C."/>
        </authorList>
    </citation>
    <scope>NUCLEOTIDE SEQUENCE [LARGE SCALE GENOMIC DNA]</scope>
    <source>
        <strain evidence="1 2">Kfb</strain>
    </source>
</reference>
<dbReference type="InterPro" id="IPR001451">
    <property type="entry name" value="Hexapep"/>
</dbReference>
<proteinExistence type="predicted"/>
<gene>
    <name evidence="1" type="ORF">NARC_130059</name>
</gene>
<dbReference type="EMBL" id="VOAH01000013">
    <property type="protein sequence ID" value="TVP39720.1"/>
    <property type="molecule type" value="Genomic_DNA"/>
</dbReference>